<proteinExistence type="predicted"/>
<dbReference type="PANTHER" id="PTHR19229">
    <property type="entry name" value="ATP-BINDING CASSETTE TRANSPORTER SUBFAMILY A ABCA"/>
    <property type="match status" value="1"/>
</dbReference>
<dbReference type="GO" id="GO:0016020">
    <property type="term" value="C:membrane"/>
    <property type="evidence" value="ECO:0007669"/>
    <property type="project" value="InterPro"/>
</dbReference>
<feature type="transmembrane region" description="Helical" evidence="1">
    <location>
        <begin position="123"/>
        <end position="144"/>
    </location>
</feature>
<feature type="transmembrane region" description="Helical" evidence="1">
    <location>
        <begin position="150"/>
        <end position="173"/>
    </location>
</feature>
<dbReference type="Proteomes" id="UP000245207">
    <property type="component" value="Unassembled WGS sequence"/>
</dbReference>
<name>A0A2U1LUV6_ARTAN</name>
<dbReference type="EMBL" id="PKPP01007659">
    <property type="protein sequence ID" value="PWA52771.1"/>
    <property type="molecule type" value="Genomic_DNA"/>
</dbReference>
<dbReference type="InterPro" id="IPR026082">
    <property type="entry name" value="ABCA"/>
</dbReference>
<keyword evidence="1" id="KW-0472">Membrane</keyword>
<feature type="transmembrane region" description="Helical" evidence="1">
    <location>
        <begin position="88"/>
        <end position="116"/>
    </location>
</feature>
<sequence length="186" mass="20601">MIGLTDLVVVHDENEMGQILAIDVMSKVVVVVDLGISCGGQSVFMYVVVVVALDGGGRSRFGYEKQQNLRIRMKMHGLGDGPYLMISYAYFLAISMVYMFCFVAFGSAVGLNFFILNDYSIPFVFYFIYVNLQIALAFLLAALFSNEKTAAVVGYITVFATGILGGFFFQPFLQDKSFSKGERKFA</sequence>
<dbReference type="OrthoDB" id="8061355at2759"/>
<evidence type="ECO:0000313" key="2">
    <source>
        <dbReference type="EMBL" id="PWA52771.1"/>
    </source>
</evidence>
<accession>A0A2U1LUV6</accession>
<reference evidence="2 3" key="1">
    <citation type="journal article" date="2018" name="Mol. Plant">
        <title>The genome of Artemisia annua provides insight into the evolution of Asteraceae family and artemisinin biosynthesis.</title>
        <authorList>
            <person name="Shen Q."/>
            <person name="Zhang L."/>
            <person name="Liao Z."/>
            <person name="Wang S."/>
            <person name="Yan T."/>
            <person name="Shi P."/>
            <person name="Liu M."/>
            <person name="Fu X."/>
            <person name="Pan Q."/>
            <person name="Wang Y."/>
            <person name="Lv Z."/>
            <person name="Lu X."/>
            <person name="Zhang F."/>
            <person name="Jiang W."/>
            <person name="Ma Y."/>
            <person name="Chen M."/>
            <person name="Hao X."/>
            <person name="Li L."/>
            <person name="Tang Y."/>
            <person name="Lv G."/>
            <person name="Zhou Y."/>
            <person name="Sun X."/>
            <person name="Brodelius P.E."/>
            <person name="Rose J.K.C."/>
            <person name="Tang K."/>
        </authorList>
    </citation>
    <scope>NUCLEOTIDE SEQUENCE [LARGE SCALE GENOMIC DNA]</scope>
    <source>
        <strain evidence="3">cv. Huhao1</strain>
        <tissue evidence="2">Leaf</tissue>
    </source>
</reference>
<evidence type="ECO:0000313" key="3">
    <source>
        <dbReference type="Proteomes" id="UP000245207"/>
    </source>
</evidence>
<gene>
    <name evidence="2" type="ORF">CTI12_AA451160</name>
</gene>
<keyword evidence="3" id="KW-1185">Reference proteome</keyword>
<feature type="transmembrane region" description="Helical" evidence="1">
    <location>
        <begin position="28"/>
        <end position="53"/>
    </location>
</feature>
<dbReference type="GO" id="GO:0140359">
    <property type="term" value="F:ABC-type transporter activity"/>
    <property type="evidence" value="ECO:0007669"/>
    <property type="project" value="InterPro"/>
</dbReference>
<protein>
    <submittedName>
        <fullName evidence="2">ABC transporter A family member 7</fullName>
    </submittedName>
</protein>
<organism evidence="2 3">
    <name type="scientific">Artemisia annua</name>
    <name type="common">Sweet wormwood</name>
    <dbReference type="NCBI Taxonomy" id="35608"/>
    <lineage>
        <taxon>Eukaryota</taxon>
        <taxon>Viridiplantae</taxon>
        <taxon>Streptophyta</taxon>
        <taxon>Embryophyta</taxon>
        <taxon>Tracheophyta</taxon>
        <taxon>Spermatophyta</taxon>
        <taxon>Magnoliopsida</taxon>
        <taxon>eudicotyledons</taxon>
        <taxon>Gunneridae</taxon>
        <taxon>Pentapetalae</taxon>
        <taxon>asterids</taxon>
        <taxon>campanulids</taxon>
        <taxon>Asterales</taxon>
        <taxon>Asteraceae</taxon>
        <taxon>Asteroideae</taxon>
        <taxon>Anthemideae</taxon>
        <taxon>Artemisiinae</taxon>
        <taxon>Artemisia</taxon>
    </lineage>
</organism>
<evidence type="ECO:0000256" key="1">
    <source>
        <dbReference type="SAM" id="Phobius"/>
    </source>
</evidence>
<dbReference type="STRING" id="35608.A0A2U1LUV6"/>
<dbReference type="AlphaFoldDB" id="A0A2U1LUV6"/>
<keyword evidence="1" id="KW-1133">Transmembrane helix</keyword>
<dbReference type="PANTHER" id="PTHR19229:SF154">
    <property type="entry name" value="ABC TRANSPORTER A FAMILY MEMBER 3-RELATED"/>
    <property type="match status" value="1"/>
</dbReference>
<keyword evidence="1" id="KW-0812">Transmembrane</keyword>
<comment type="caution">
    <text evidence="2">The sequence shown here is derived from an EMBL/GenBank/DDBJ whole genome shotgun (WGS) entry which is preliminary data.</text>
</comment>
<dbReference type="GO" id="GO:0005319">
    <property type="term" value="F:lipid transporter activity"/>
    <property type="evidence" value="ECO:0007669"/>
    <property type="project" value="TreeGrafter"/>
</dbReference>